<dbReference type="InterPro" id="IPR027417">
    <property type="entry name" value="P-loop_NTPase"/>
</dbReference>
<dbReference type="AlphaFoldDB" id="A0A164P0H7"/>
<accession>A0A164P0H7</accession>
<proteinExistence type="predicted"/>
<feature type="non-terminal residue" evidence="1">
    <location>
        <position position="266"/>
    </location>
</feature>
<dbReference type="STRING" id="1314777.A0A164P0H7"/>
<dbReference type="OrthoDB" id="3247165at2759"/>
<organism evidence="1 2">
    <name type="scientific">Sistotremastrum niveocremeum HHB9708</name>
    <dbReference type="NCBI Taxonomy" id="1314777"/>
    <lineage>
        <taxon>Eukaryota</taxon>
        <taxon>Fungi</taxon>
        <taxon>Dikarya</taxon>
        <taxon>Basidiomycota</taxon>
        <taxon>Agaricomycotina</taxon>
        <taxon>Agaricomycetes</taxon>
        <taxon>Sistotremastrales</taxon>
        <taxon>Sistotremastraceae</taxon>
        <taxon>Sertulicium</taxon>
        <taxon>Sertulicium niveocremeum</taxon>
    </lineage>
</organism>
<dbReference type="EMBL" id="KV419439">
    <property type="protein sequence ID" value="KZS88233.1"/>
    <property type="molecule type" value="Genomic_DNA"/>
</dbReference>
<reference evidence="1 2" key="1">
    <citation type="journal article" date="2016" name="Mol. Biol. Evol.">
        <title>Comparative Genomics of Early-Diverging Mushroom-Forming Fungi Provides Insights into the Origins of Lignocellulose Decay Capabilities.</title>
        <authorList>
            <person name="Nagy L.G."/>
            <person name="Riley R."/>
            <person name="Tritt A."/>
            <person name="Adam C."/>
            <person name="Daum C."/>
            <person name="Floudas D."/>
            <person name="Sun H."/>
            <person name="Yadav J.S."/>
            <person name="Pangilinan J."/>
            <person name="Larsson K.H."/>
            <person name="Matsuura K."/>
            <person name="Barry K."/>
            <person name="Labutti K."/>
            <person name="Kuo R."/>
            <person name="Ohm R.A."/>
            <person name="Bhattacharya S.S."/>
            <person name="Shirouzu T."/>
            <person name="Yoshinaga Y."/>
            <person name="Martin F.M."/>
            <person name="Grigoriev I.V."/>
            <person name="Hibbett D.S."/>
        </authorList>
    </citation>
    <scope>NUCLEOTIDE SEQUENCE [LARGE SCALE GENOMIC DNA]</scope>
    <source>
        <strain evidence="1 2">HHB9708</strain>
    </source>
</reference>
<keyword evidence="2" id="KW-1185">Reference proteome</keyword>
<name>A0A164P0H7_9AGAM</name>
<evidence type="ECO:0000313" key="2">
    <source>
        <dbReference type="Proteomes" id="UP000076722"/>
    </source>
</evidence>
<protein>
    <submittedName>
        <fullName evidence="1">Uncharacterized protein</fullName>
    </submittedName>
</protein>
<gene>
    <name evidence="1" type="ORF">SISNIDRAFT_418494</name>
</gene>
<dbReference type="SUPFAM" id="SSF52540">
    <property type="entry name" value="P-loop containing nucleoside triphosphate hydrolases"/>
    <property type="match status" value="1"/>
</dbReference>
<evidence type="ECO:0000313" key="1">
    <source>
        <dbReference type="EMBL" id="KZS88233.1"/>
    </source>
</evidence>
<dbReference type="Proteomes" id="UP000076722">
    <property type="component" value="Unassembled WGS sequence"/>
</dbReference>
<sequence>MPGKPQLSDPEFKEVSIVTTLNAFRDGANEIGAQKFAEERGLQLHNFHSLDERISAAKRNRSKAHQANRPHLTLREQKYLWDRPPCSTEHNPGIISLCLGMPVMIKNNVAVECGVTNGAEALVVGWKANEHVLEDYKFSVLDVVFVRLKNPVKSIQLGGLPENVVPIYRRKVTIKCMLQNDNEMPISRTQVPLVLNFAMTDFNSQGRTRPQNPLELSECRTFQSIYTCLSRSPSLAGTLILSGLDTKKIRRLIQGKVHGNLLREFR</sequence>